<dbReference type="AlphaFoldDB" id="A0A7K1U952"/>
<evidence type="ECO:0000313" key="2">
    <source>
        <dbReference type="EMBL" id="MVT10535.1"/>
    </source>
</evidence>
<dbReference type="EMBL" id="WRXN01000009">
    <property type="protein sequence ID" value="MVT10535.1"/>
    <property type="molecule type" value="Genomic_DNA"/>
</dbReference>
<reference evidence="2 3" key="1">
    <citation type="submission" date="2019-12" db="EMBL/GenBank/DDBJ databases">
        <title>Chitinophaga sp. strain ysch24 (GDMCC 1.1355), whole genome shotgun sequence.</title>
        <authorList>
            <person name="Zhang X."/>
        </authorList>
    </citation>
    <scope>NUCLEOTIDE SEQUENCE [LARGE SCALE GENOMIC DNA]</scope>
    <source>
        <strain evidence="3">ysch24</strain>
    </source>
</reference>
<feature type="domain" description="Glycoside hydrolase family 2 catalytic" evidence="1">
    <location>
        <begin position="16"/>
        <end position="174"/>
    </location>
</feature>
<dbReference type="Proteomes" id="UP000461730">
    <property type="component" value="Unassembled WGS sequence"/>
</dbReference>
<dbReference type="InterPro" id="IPR017853">
    <property type="entry name" value="GH"/>
</dbReference>
<dbReference type="Gene3D" id="3.20.20.80">
    <property type="entry name" value="Glycosidases"/>
    <property type="match status" value="1"/>
</dbReference>
<evidence type="ECO:0000259" key="1">
    <source>
        <dbReference type="Pfam" id="PF02836"/>
    </source>
</evidence>
<keyword evidence="3" id="KW-1185">Reference proteome</keyword>
<dbReference type="Pfam" id="PF02836">
    <property type="entry name" value="Glyco_hydro_2_C"/>
    <property type="match status" value="1"/>
</dbReference>
<evidence type="ECO:0000313" key="3">
    <source>
        <dbReference type="Proteomes" id="UP000461730"/>
    </source>
</evidence>
<dbReference type="GO" id="GO:0005975">
    <property type="term" value="P:carbohydrate metabolic process"/>
    <property type="evidence" value="ECO:0007669"/>
    <property type="project" value="InterPro"/>
</dbReference>
<name>A0A7K1U952_9BACT</name>
<dbReference type="InterPro" id="IPR006103">
    <property type="entry name" value="Glyco_hydro_2_cat"/>
</dbReference>
<proteinExistence type="predicted"/>
<dbReference type="SUPFAM" id="SSF51445">
    <property type="entry name" value="(Trans)glycosidases"/>
    <property type="match status" value="1"/>
</dbReference>
<comment type="caution">
    <text evidence="2">The sequence shown here is derived from an EMBL/GenBank/DDBJ whole genome shotgun (WGS) entry which is preliminary data.</text>
</comment>
<accession>A0A7K1U952</accession>
<sequence>MEKLKAIGGNTIRTWDTTGLGIILDQAAANNLAVIAGLPIPESRYLDYFYKDTEKVKAQYTALRTIIRKYRSHPALLMWCLGNEVDFPYRPRYKKFYDAFNQLTEMIHMEDPDHPVTTTIVNFQPRNILNLRMKVRGIDVISFNTFGALKVLQEQLRSYRWLWNGPFLITEWGISSPQETHRTAWGAPIEPTSTWKADKYREFHTKYLPVNNPRCLGALTFYWGQKEEVTPTWYSLFDSSGATTGIVGEMQRLWTGITPAHHPPALEYLLLNGIGAASDILTEPGRELTVELKMKDTISAGFRFNWEVLKEELDPQSTVRPRRQEVGIIPESNTRITFRAPQKEGPYRVYVWVHDEHGNISTANIPFYVVEIPNENKNTRLSAQKN</sequence>
<protein>
    <recommendedName>
        <fullName evidence="1">Glycoside hydrolase family 2 catalytic domain-containing protein</fullName>
    </recommendedName>
</protein>
<organism evidence="2 3">
    <name type="scientific">Chitinophaga tropicalis</name>
    <dbReference type="NCBI Taxonomy" id="2683588"/>
    <lineage>
        <taxon>Bacteria</taxon>
        <taxon>Pseudomonadati</taxon>
        <taxon>Bacteroidota</taxon>
        <taxon>Chitinophagia</taxon>
        <taxon>Chitinophagales</taxon>
        <taxon>Chitinophagaceae</taxon>
        <taxon>Chitinophaga</taxon>
    </lineage>
</organism>
<gene>
    <name evidence="2" type="ORF">GO493_19840</name>
</gene>
<dbReference type="GO" id="GO:0004553">
    <property type="term" value="F:hydrolase activity, hydrolyzing O-glycosyl compounds"/>
    <property type="evidence" value="ECO:0007669"/>
    <property type="project" value="InterPro"/>
</dbReference>